<dbReference type="PROSITE" id="PS50977">
    <property type="entry name" value="HTH_TETR_2"/>
    <property type="match status" value="1"/>
</dbReference>
<dbReference type="Proteomes" id="UP001597192">
    <property type="component" value="Unassembled WGS sequence"/>
</dbReference>
<dbReference type="Gene3D" id="1.10.357.10">
    <property type="entry name" value="Tetracycline Repressor, domain 2"/>
    <property type="match status" value="1"/>
</dbReference>
<evidence type="ECO:0000259" key="3">
    <source>
        <dbReference type="PROSITE" id="PS50977"/>
    </source>
</evidence>
<name>A0ABW4CR41_9LACO</name>
<dbReference type="InterPro" id="IPR001647">
    <property type="entry name" value="HTH_TetR"/>
</dbReference>
<keyword evidence="5" id="KW-1185">Reference proteome</keyword>
<dbReference type="SUPFAM" id="SSF46689">
    <property type="entry name" value="Homeodomain-like"/>
    <property type="match status" value="1"/>
</dbReference>
<feature type="DNA-binding region" description="H-T-H motif" evidence="2">
    <location>
        <begin position="34"/>
        <end position="53"/>
    </location>
</feature>
<sequence length="171" mass="18843">MVSKTFENLGDDKKARVTAALLKEFSTYPLATAQVARIVADAGIARGAFYKYFDDLHDAYRYLFGQAMREIHQGLRRPATSPDAFSSYLTMTRAFLTGLSTSEYGPLIAMHYRHNEAVLGDGVDPEPSGDAAQWAAKVLTHETLRCCVLDPASLDARLDQLAEALTILAKR</sequence>
<keyword evidence="1 2" id="KW-0238">DNA-binding</keyword>
<comment type="caution">
    <text evidence="4">The sequence shown here is derived from an EMBL/GenBank/DDBJ whole genome shotgun (WGS) entry which is preliminary data.</text>
</comment>
<gene>
    <name evidence="4" type="ORF">ACFQ47_06810</name>
</gene>
<proteinExistence type="predicted"/>
<evidence type="ECO:0000313" key="5">
    <source>
        <dbReference type="Proteomes" id="UP001597192"/>
    </source>
</evidence>
<dbReference type="EMBL" id="JBHTOG010000035">
    <property type="protein sequence ID" value="MFD1432393.1"/>
    <property type="molecule type" value="Genomic_DNA"/>
</dbReference>
<reference evidence="5" key="1">
    <citation type="journal article" date="2019" name="Int. J. Syst. Evol. Microbiol.">
        <title>The Global Catalogue of Microorganisms (GCM) 10K type strain sequencing project: providing services to taxonomists for standard genome sequencing and annotation.</title>
        <authorList>
            <consortium name="The Broad Institute Genomics Platform"/>
            <consortium name="The Broad Institute Genome Sequencing Center for Infectious Disease"/>
            <person name="Wu L."/>
            <person name="Ma J."/>
        </authorList>
    </citation>
    <scope>NUCLEOTIDE SEQUENCE [LARGE SCALE GENOMIC DNA]</scope>
    <source>
        <strain evidence="5">CCM 8947</strain>
    </source>
</reference>
<evidence type="ECO:0000256" key="1">
    <source>
        <dbReference type="ARBA" id="ARBA00023125"/>
    </source>
</evidence>
<evidence type="ECO:0000313" key="4">
    <source>
        <dbReference type="EMBL" id="MFD1432393.1"/>
    </source>
</evidence>
<feature type="domain" description="HTH tetR-type" evidence="3">
    <location>
        <begin position="11"/>
        <end position="71"/>
    </location>
</feature>
<dbReference type="RefSeq" id="WP_379897231.1">
    <property type="nucleotide sequence ID" value="NZ_JBHTOG010000035.1"/>
</dbReference>
<dbReference type="InterPro" id="IPR009057">
    <property type="entry name" value="Homeodomain-like_sf"/>
</dbReference>
<organism evidence="4 5">
    <name type="scientific">Lacticaseibacillus yichunensis</name>
    <dbReference type="NCBI Taxonomy" id="2486015"/>
    <lineage>
        <taxon>Bacteria</taxon>
        <taxon>Bacillati</taxon>
        <taxon>Bacillota</taxon>
        <taxon>Bacilli</taxon>
        <taxon>Lactobacillales</taxon>
        <taxon>Lactobacillaceae</taxon>
        <taxon>Lacticaseibacillus</taxon>
    </lineage>
</organism>
<accession>A0ABW4CR41</accession>
<dbReference type="Pfam" id="PF00440">
    <property type="entry name" value="TetR_N"/>
    <property type="match status" value="1"/>
</dbReference>
<protein>
    <submittedName>
        <fullName evidence="4">TetR/AcrR family transcriptional regulator</fullName>
    </submittedName>
</protein>
<evidence type="ECO:0000256" key="2">
    <source>
        <dbReference type="PROSITE-ProRule" id="PRU00335"/>
    </source>
</evidence>